<keyword evidence="3" id="KW-1185">Reference proteome</keyword>
<evidence type="ECO:0000313" key="2">
    <source>
        <dbReference type="EMBL" id="MBE1162357.1"/>
    </source>
</evidence>
<dbReference type="EMBL" id="JACZZA010000013">
    <property type="protein sequence ID" value="MBE1162357.1"/>
    <property type="molecule type" value="Genomic_DNA"/>
</dbReference>
<keyword evidence="1" id="KW-0732">Signal</keyword>
<protein>
    <submittedName>
        <fullName evidence="2">Uncharacterized protein</fullName>
    </submittedName>
</protein>
<sequence length="220" mass="24265">MRIAILSCLCASLAGFSGAYASEATPDPRPVVTVNGKVVSFQWQHLTWRIPKDAFDGFFLYTNNDREFSVHLGYDLSRTAITDARINRNDVFITAHIRKTDNEDPKTALLTIHRAKLRFGRVPLFDAASFPGMSYIGSSSSFHYFKLSNEDADVVCRLVVADRLRPPAVSPDVLGKAFQCSTAIALPSGLYAWIIADSVHLHEAAKVLVAAQEKVASFML</sequence>
<accession>A0ABR9GE84</accession>
<reference evidence="2 3" key="1">
    <citation type="submission" date="2020-09" db="EMBL/GenBank/DDBJ databases">
        <title>Dyella sp. 7MK23 isolated from forest soil.</title>
        <authorList>
            <person name="Fu J."/>
        </authorList>
    </citation>
    <scope>NUCLEOTIDE SEQUENCE [LARGE SCALE GENOMIC DNA]</scope>
    <source>
        <strain evidence="2 3">7MK23</strain>
    </source>
</reference>
<proteinExistence type="predicted"/>
<name>A0ABR9GE84_9GAMM</name>
<organism evidence="2 3">
    <name type="scientific">Dyella acidiphila</name>
    <dbReference type="NCBI Taxonomy" id="2775866"/>
    <lineage>
        <taxon>Bacteria</taxon>
        <taxon>Pseudomonadati</taxon>
        <taxon>Pseudomonadota</taxon>
        <taxon>Gammaproteobacteria</taxon>
        <taxon>Lysobacterales</taxon>
        <taxon>Rhodanobacteraceae</taxon>
        <taxon>Dyella</taxon>
    </lineage>
</organism>
<comment type="caution">
    <text evidence="2">The sequence shown here is derived from an EMBL/GenBank/DDBJ whole genome shotgun (WGS) entry which is preliminary data.</text>
</comment>
<dbReference type="Proteomes" id="UP000651010">
    <property type="component" value="Unassembled WGS sequence"/>
</dbReference>
<evidence type="ECO:0000313" key="3">
    <source>
        <dbReference type="Proteomes" id="UP000651010"/>
    </source>
</evidence>
<feature type="signal peptide" evidence="1">
    <location>
        <begin position="1"/>
        <end position="21"/>
    </location>
</feature>
<evidence type="ECO:0000256" key="1">
    <source>
        <dbReference type="SAM" id="SignalP"/>
    </source>
</evidence>
<gene>
    <name evidence="2" type="ORF">IGX34_18380</name>
</gene>
<dbReference type="RefSeq" id="WP_192557201.1">
    <property type="nucleotide sequence ID" value="NZ_JACZZA010000013.1"/>
</dbReference>
<feature type="chain" id="PRO_5046423165" evidence="1">
    <location>
        <begin position="22"/>
        <end position="220"/>
    </location>
</feature>